<keyword evidence="3" id="KW-1185">Reference proteome</keyword>
<name>A0A2T9YQA3_9FUNG</name>
<protein>
    <submittedName>
        <fullName evidence="2">Uncharacterized protein</fullName>
    </submittedName>
</protein>
<evidence type="ECO:0000256" key="1">
    <source>
        <dbReference type="SAM" id="MobiDB-lite"/>
    </source>
</evidence>
<sequence>MQESKLISIIKNLNEKVEHLYLERQHKNQKANSNDIVPETTFNDPFIKTRMPITELEAYPELLQTIPAIIRNNPGAKPESDDVLEFAEIMRVLISDLASSITQSRVDNLYKTIELPGRAPQLLESANSPLANQKKLDTLLASKKTGKKTRRMGYKKPFQQRQQAKGKENLPNNLRHGAGGGRISLFGTCRRNNKQSISQGNCRERLQDTVQENRNSHTSSKFRHTFPKFTPQLHHNYLTASPNIPLKAPLPQHSVRMSIPLTTNPHRYKQKMIKEANKAITDEVAALIIKNAIEEIKNGSKERQTISIQNPTVWPIVEPVDIYKVAETSNTLGQKFGNRNGCLSGRLNNNRRVQRDLLQEHGSSVQQTYGAWVQDQALKFIPGPFTVNKSFRYDYQHEINDTQGTAHQDKRSEAGGGKINQHQECLNQELSIAHWESPGNVNSPLTWTSNATQAFRTKELFTQGNQRSQNRSIYRRQQSFMGNSDWFRYLFWFIEYYRQAEAHKRNGFDCCLQSLMFTSSGRPLGSSLFGQHYYNGVRQKIWRRNIQTTVRDIGEYMDALFGNKDKTTNSIYPITDKPCGCSQQTYSINGIDTIILQLVQGKTRSSPELSDAQLENLEKSLHLPTIESNFSDFTENIARENNSNNSNSILEIRDMVPNNNKNEVIPDPKSGKSPLSKNKEWKLIAWKVSKFFKTQGLNDYATEILFNNKRRIRPEASKTEKWKSTTIRSYKSALISLLVNPTSITEDPLLKEFLRAVDETSIVSYTRTNIDISPIINQIRSWEKKKGKPIERNCTISARRDKILCPVLTYNIYKLNIARDLCPTLHQNFDAISVNILLRYIKDYNKPLSVDSITRYIHKLSKLIDRPHNTPIPKTRAIGATLAAEAGIPSDQIISHAFWSSSVQLERKSISVLSTEIWPVSQPTYLHQDFAPFIGMGEIKKIKKSQRSEKTKRAGLSGKLIEVTNHFSANNHIFRNGNKFKEYDYQGLTAKIR</sequence>
<dbReference type="OrthoDB" id="10548329at2759"/>
<comment type="caution">
    <text evidence="2">The sequence shown here is derived from an EMBL/GenBank/DDBJ whole genome shotgun (WGS) entry which is preliminary data.</text>
</comment>
<evidence type="ECO:0000313" key="3">
    <source>
        <dbReference type="Proteomes" id="UP000245383"/>
    </source>
</evidence>
<dbReference type="EMBL" id="MBFR01000087">
    <property type="protein sequence ID" value="PVU94519.1"/>
    <property type="molecule type" value="Genomic_DNA"/>
</dbReference>
<gene>
    <name evidence="2" type="ORF">BB561_002501</name>
</gene>
<organism evidence="2 3">
    <name type="scientific">Smittium simulii</name>
    <dbReference type="NCBI Taxonomy" id="133385"/>
    <lineage>
        <taxon>Eukaryota</taxon>
        <taxon>Fungi</taxon>
        <taxon>Fungi incertae sedis</taxon>
        <taxon>Zoopagomycota</taxon>
        <taxon>Kickxellomycotina</taxon>
        <taxon>Harpellomycetes</taxon>
        <taxon>Harpellales</taxon>
        <taxon>Legeriomycetaceae</taxon>
        <taxon>Smittium</taxon>
    </lineage>
</organism>
<evidence type="ECO:0000313" key="2">
    <source>
        <dbReference type="EMBL" id="PVU94519.1"/>
    </source>
</evidence>
<accession>A0A2T9YQA3</accession>
<reference evidence="2 3" key="1">
    <citation type="journal article" date="2018" name="MBio">
        <title>Comparative Genomics Reveals the Core Gene Toolbox for the Fungus-Insect Symbiosis.</title>
        <authorList>
            <person name="Wang Y."/>
            <person name="Stata M."/>
            <person name="Wang W."/>
            <person name="Stajich J.E."/>
            <person name="White M.M."/>
            <person name="Moncalvo J.M."/>
        </authorList>
    </citation>
    <scope>NUCLEOTIDE SEQUENCE [LARGE SCALE GENOMIC DNA]</scope>
    <source>
        <strain evidence="2 3">SWE-8-4</strain>
    </source>
</reference>
<feature type="compositionally biased region" description="Basic residues" evidence="1">
    <location>
        <begin position="145"/>
        <end position="154"/>
    </location>
</feature>
<dbReference type="AlphaFoldDB" id="A0A2T9YQA3"/>
<feature type="region of interest" description="Disordered" evidence="1">
    <location>
        <begin position="145"/>
        <end position="186"/>
    </location>
</feature>
<proteinExistence type="predicted"/>
<dbReference type="Proteomes" id="UP000245383">
    <property type="component" value="Unassembled WGS sequence"/>
</dbReference>